<evidence type="ECO:0008006" key="5">
    <source>
        <dbReference type="Google" id="ProtNLM"/>
    </source>
</evidence>
<accession>A0A100WJL0</accession>
<keyword evidence="4" id="KW-1185">Reference proteome</keyword>
<comment type="caution">
    <text evidence="3">The sequence shown here is derived from an EMBL/GenBank/DDBJ whole genome shotgun (WGS) entry which is preliminary data.</text>
</comment>
<name>A0A100WJL0_MYCCR</name>
<feature type="compositionally biased region" description="Low complexity" evidence="1">
    <location>
        <begin position="186"/>
        <end position="196"/>
    </location>
</feature>
<dbReference type="STRING" id="228230.RMCC_6251"/>
<gene>
    <name evidence="3" type="ORF">RMCC_6251</name>
</gene>
<dbReference type="EMBL" id="BCSY01000131">
    <property type="protein sequence ID" value="GAS99286.1"/>
    <property type="molecule type" value="Genomic_DNA"/>
</dbReference>
<reference evidence="4" key="1">
    <citation type="journal article" date="2016" name="Genome Announc.">
        <title>Draft Genome Sequences of Five Rapidly Growing Mycobacterium Species, M. thermoresistibile, M. fortuitum subsp. acetamidolyticum, M. canariasense, M. brisbanense, and M. novocastrense.</title>
        <authorList>
            <person name="Katahira K."/>
            <person name="Ogura Y."/>
            <person name="Gotoh Y."/>
            <person name="Hayashi T."/>
        </authorList>
    </citation>
    <scope>NUCLEOTIDE SEQUENCE [LARGE SCALE GENOMIC DNA]</scope>
    <source>
        <strain evidence="4">JCM15298</strain>
    </source>
</reference>
<feature type="compositionally biased region" description="Basic and acidic residues" evidence="1">
    <location>
        <begin position="245"/>
        <end position="258"/>
    </location>
</feature>
<feature type="transmembrane region" description="Helical" evidence="2">
    <location>
        <begin position="318"/>
        <end position="340"/>
    </location>
</feature>
<dbReference type="Proteomes" id="UP000069443">
    <property type="component" value="Unassembled WGS sequence"/>
</dbReference>
<dbReference type="AlphaFoldDB" id="A0A100WJL0"/>
<evidence type="ECO:0000313" key="4">
    <source>
        <dbReference type="Proteomes" id="UP000069443"/>
    </source>
</evidence>
<organism evidence="3 4">
    <name type="scientific">Mycolicibacterium canariasense</name>
    <name type="common">Mycobacterium canariasense</name>
    <dbReference type="NCBI Taxonomy" id="228230"/>
    <lineage>
        <taxon>Bacteria</taxon>
        <taxon>Bacillati</taxon>
        <taxon>Actinomycetota</taxon>
        <taxon>Actinomycetes</taxon>
        <taxon>Mycobacteriales</taxon>
        <taxon>Mycobacteriaceae</taxon>
        <taxon>Mycolicibacterium</taxon>
    </lineage>
</organism>
<evidence type="ECO:0000256" key="2">
    <source>
        <dbReference type="SAM" id="Phobius"/>
    </source>
</evidence>
<feature type="region of interest" description="Disordered" evidence="1">
    <location>
        <begin position="177"/>
        <end position="291"/>
    </location>
</feature>
<evidence type="ECO:0000313" key="3">
    <source>
        <dbReference type="EMBL" id="GAS99286.1"/>
    </source>
</evidence>
<keyword evidence="2" id="KW-0472">Membrane</keyword>
<dbReference type="RefSeq" id="WP_064961423.1">
    <property type="nucleotide sequence ID" value="NZ_BCSY01000131.1"/>
</dbReference>
<proteinExistence type="predicted"/>
<evidence type="ECO:0000256" key="1">
    <source>
        <dbReference type="SAM" id="MobiDB-lite"/>
    </source>
</evidence>
<keyword evidence="2" id="KW-1133">Transmembrane helix</keyword>
<feature type="compositionally biased region" description="Basic and acidic residues" evidence="1">
    <location>
        <begin position="498"/>
        <end position="508"/>
    </location>
</feature>
<protein>
    <recommendedName>
        <fullName evidence="5">F5/8 type C domain-containing protein</fullName>
    </recommendedName>
</protein>
<dbReference type="OrthoDB" id="4526353at2"/>
<feature type="region of interest" description="Disordered" evidence="1">
    <location>
        <begin position="138"/>
        <end position="160"/>
    </location>
</feature>
<feature type="region of interest" description="Disordered" evidence="1">
    <location>
        <begin position="489"/>
        <end position="508"/>
    </location>
</feature>
<keyword evidence="2" id="KW-0812">Transmembrane</keyword>
<sequence length="540" mass="56569">MGIVETLIASQRRPDAEALRISTAARESIPSATAGRDGDVAAAVGTWAEIASAAAEDANVAIAEEKRPPRAPAAPAHLQQFLDADTDTSFTGFDDDAGIPVESATHRTDSRFLLTDEEDHAPDPTPATPVPPWVVDPPADHPGAVVPAGDNASVDDRVPASDQAPVGYVYDEPADPAVVNADGLDDLGWPGDGDIPGSDEEFDDHGDAGAAGACEGPQHPRPARWERDPVPASPWGDAPEVVAEEDPHSAADDTDYRPLHSPPPVDDDDTEPAPSQHATAPPDHFDAPEPQPRASVFARIGDVLSPQRVRDWFGGRPLRIGVIAAGAVLLVVAIVASFMVTGRGRPPEPAVQVALPPAANDVPAPTAKEAVLIPAQVSASCGNDSDGVAPFANDRTRAWVCKRINGLDLNVLNISFACPVVITSITVVPGWNFVAPDGRDEWIRHRLTTGISWRMGGAVYPQTIVPTRTGVTMKVPNVITQEMSATITSSMRPPMGESKSDDFGSKADESAKVDEFTAISSIKIMGHPVDPGSGLCGPTG</sequence>
<reference evidence="4" key="2">
    <citation type="submission" date="2016-02" db="EMBL/GenBank/DDBJ databases">
        <title>Draft genome sequence of five rapidly growing Mycobacterium species.</title>
        <authorList>
            <person name="Katahira K."/>
            <person name="Gotou Y."/>
            <person name="Iida K."/>
            <person name="Ogura Y."/>
            <person name="Hayashi T."/>
        </authorList>
    </citation>
    <scope>NUCLEOTIDE SEQUENCE [LARGE SCALE GENOMIC DNA]</scope>
    <source>
        <strain evidence="4">JCM15298</strain>
    </source>
</reference>